<dbReference type="STRING" id="1891926.Fuma_02892"/>
<keyword evidence="2" id="KW-1185">Reference proteome</keyword>
<dbReference type="AlphaFoldDB" id="A0A1P8WGW8"/>
<reference evidence="1 2" key="1">
    <citation type="journal article" date="2016" name="Front. Microbiol.">
        <title>Fuerstia marisgermanicae gen. nov., sp. nov., an Unusual Member of the Phylum Planctomycetes from the German Wadden Sea.</title>
        <authorList>
            <person name="Kohn T."/>
            <person name="Heuer A."/>
            <person name="Jogler M."/>
            <person name="Vollmers J."/>
            <person name="Boedeker C."/>
            <person name="Bunk B."/>
            <person name="Rast P."/>
            <person name="Borchert D."/>
            <person name="Glockner I."/>
            <person name="Freese H.M."/>
            <person name="Klenk H.P."/>
            <person name="Overmann J."/>
            <person name="Kaster A.K."/>
            <person name="Rohde M."/>
            <person name="Wiegand S."/>
            <person name="Jogler C."/>
        </authorList>
    </citation>
    <scope>NUCLEOTIDE SEQUENCE [LARGE SCALE GENOMIC DNA]</scope>
    <source>
        <strain evidence="1 2">NH11</strain>
    </source>
</reference>
<sequence>MNSVDDLQQRIREAIDNVEPGSRLDEVLQRWGNYRPTVRIGDRHLIQGYIDMFRSCHEISCAVDPTIDSRLPSHCCDPESIASFFRIPLEELAPDYVQESSTTENTGPEKDIERIATAIERLTEHLAPEPADIVGTPYLAQKLGCSSAWITQQIRDGQIPQACIVDGTGNGKPWKFHRHKIDRWIRDR</sequence>
<dbReference type="OrthoDB" id="291740at2"/>
<evidence type="ECO:0008006" key="3">
    <source>
        <dbReference type="Google" id="ProtNLM"/>
    </source>
</evidence>
<evidence type="ECO:0000313" key="2">
    <source>
        <dbReference type="Proteomes" id="UP000187735"/>
    </source>
</evidence>
<dbReference type="Proteomes" id="UP000187735">
    <property type="component" value="Chromosome"/>
</dbReference>
<protein>
    <recommendedName>
        <fullName evidence="3">Helix-turn-helix domain-containing protein</fullName>
    </recommendedName>
</protein>
<gene>
    <name evidence="1" type="ORF">Fuma_02892</name>
</gene>
<proteinExistence type="predicted"/>
<evidence type="ECO:0000313" key="1">
    <source>
        <dbReference type="EMBL" id="APZ93275.1"/>
    </source>
</evidence>
<name>A0A1P8WGW8_9PLAN</name>
<organism evidence="1 2">
    <name type="scientific">Fuerstiella marisgermanici</name>
    <dbReference type="NCBI Taxonomy" id="1891926"/>
    <lineage>
        <taxon>Bacteria</taxon>
        <taxon>Pseudomonadati</taxon>
        <taxon>Planctomycetota</taxon>
        <taxon>Planctomycetia</taxon>
        <taxon>Planctomycetales</taxon>
        <taxon>Planctomycetaceae</taxon>
        <taxon>Fuerstiella</taxon>
    </lineage>
</organism>
<dbReference type="KEGG" id="fmr:Fuma_02892"/>
<dbReference type="EMBL" id="CP017641">
    <property type="protein sequence ID" value="APZ93275.1"/>
    <property type="molecule type" value="Genomic_DNA"/>
</dbReference>
<accession>A0A1P8WGW8</accession>
<dbReference type="RefSeq" id="WP_077024760.1">
    <property type="nucleotide sequence ID" value="NZ_CP017641.1"/>
</dbReference>